<evidence type="ECO:0000313" key="5">
    <source>
        <dbReference type="Proteomes" id="UP000011016"/>
    </source>
</evidence>
<reference evidence="3 4" key="2">
    <citation type="submission" date="2012-08" db="EMBL/GenBank/DDBJ databases">
        <title>The Genome Sequence of Turicella otitidis ATCC 51513.</title>
        <authorList>
            <consortium name="The Broad Institute Genome Sequencing Platform"/>
            <person name="Earl A."/>
            <person name="Ward D."/>
            <person name="Feldgarden M."/>
            <person name="Gevers D."/>
            <person name="Huys G."/>
            <person name="Walker B."/>
            <person name="Young S.K."/>
            <person name="Zeng Q."/>
            <person name="Gargeya S."/>
            <person name="Fitzgerald M."/>
            <person name="Haas B."/>
            <person name="Abouelleil A."/>
            <person name="Alvarado L."/>
            <person name="Arachchi H.M."/>
            <person name="Berlin A.M."/>
            <person name="Chapman S.B."/>
            <person name="Goldberg J."/>
            <person name="Griggs A."/>
            <person name="Gujja S."/>
            <person name="Hansen M."/>
            <person name="Howarth C."/>
            <person name="Imamovic A."/>
            <person name="Larimer J."/>
            <person name="McCowen C."/>
            <person name="Montmayeur A."/>
            <person name="Murphy C."/>
            <person name="Neiman D."/>
            <person name="Pearson M."/>
            <person name="Priest M."/>
            <person name="Roberts A."/>
            <person name="Saif S."/>
            <person name="Shea T."/>
            <person name="Sisk P."/>
            <person name="Sykes S."/>
            <person name="Wortman J."/>
            <person name="Nusbaum C."/>
            <person name="Birren B."/>
        </authorList>
    </citation>
    <scope>NUCLEOTIDE SEQUENCE [LARGE SCALE GENOMIC DNA]</scope>
    <source>
        <strain evidence="3 4">ATCC 51513</strain>
    </source>
</reference>
<protein>
    <recommendedName>
        <fullName evidence="1">THIF-type NAD/FAD binding fold domain-containing protein</fullName>
    </recommendedName>
</protein>
<evidence type="ECO:0000313" key="3">
    <source>
        <dbReference type="EMBL" id="EJZ81970.1"/>
    </source>
</evidence>
<evidence type="ECO:0000313" key="4">
    <source>
        <dbReference type="Proteomes" id="UP000006078"/>
    </source>
</evidence>
<dbReference type="PANTHER" id="PTHR10953">
    <property type="entry name" value="UBIQUITIN-ACTIVATING ENZYME E1"/>
    <property type="match status" value="1"/>
</dbReference>
<dbReference type="Pfam" id="PF00899">
    <property type="entry name" value="ThiF"/>
    <property type="match status" value="1"/>
</dbReference>
<evidence type="ECO:0000259" key="1">
    <source>
        <dbReference type="Pfam" id="PF00899"/>
    </source>
</evidence>
<evidence type="ECO:0000313" key="2">
    <source>
        <dbReference type="EMBL" id="CCI83647.1"/>
    </source>
</evidence>
<reference evidence="2 5" key="1">
    <citation type="journal article" date="2012" name="J. Bacteriol.">
        <title>Draft Genome Sequence of Turicella otitidis ATCC 51513, Isolated from Middle Ear Fluid from a Child with Otitis Media.</title>
        <authorList>
            <person name="Brinkrolf K."/>
            <person name="Schneider J."/>
            <person name="Knecht M."/>
            <person name="Ruckert C."/>
            <person name="Tauch A."/>
        </authorList>
    </citation>
    <scope>NUCLEOTIDE SEQUENCE [LARGE SCALE GENOMIC DNA]</scope>
    <source>
        <strain evidence="2 5">ATCC 51513</strain>
    </source>
</reference>
<dbReference type="eggNOG" id="COG0476">
    <property type="taxonomic scope" value="Bacteria"/>
</dbReference>
<dbReference type="GO" id="GO:0016779">
    <property type="term" value="F:nucleotidyltransferase activity"/>
    <property type="evidence" value="ECO:0007669"/>
    <property type="project" value="TreeGrafter"/>
</dbReference>
<dbReference type="SUPFAM" id="SSF69572">
    <property type="entry name" value="Activating enzymes of the ubiquitin-like proteins"/>
    <property type="match status" value="1"/>
</dbReference>
<organism evidence="2 5">
    <name type="scientific">Corynebacterium otitidis ATCC 51513</name>
    <dbReference type="NCBI Taxonomy" id="883169"/>
    <lineage>
        <taxon>Bacteria</taxon>
        <taxon>Bacillati</taxon>
        <taxon>Actinomycetota</taxon>
        <taxon>Actinomycetes</taxon>
        <taxon>Mycobacteriales</taxon>
        <taxon>Corynebacteriaceae</taxon>
        <taxon>Corynebacterium</taxon>
    </lineage>
</organism>
<dbReference type="Proteomes" id="UP000011016">
    <property type="component" value="Unassembled WGS sequence"/>
</dbReference>
<dbReference type="GO" id="GO:0004792">
    <property type="term" value="F:thiosulfate-cyanide sulfurtransferase activity"/>
    <property type="evidence" value="ECO:0007669"/>
    <property type="project" value="TreeGrafter"/>
</dbReference>
<dbReference type="InterPro" id="IPR035985">
    <property type="entry name" value="Ubiquitin-activating_enz"/>
</dbReference>
<dbReference type="GO" id="GO:0008641">
    <property type="term" value="F:ubiquitin-like modifier activating enzyme activity"/>
    <property type="evidence" value="ECO:0007669"/>
    <property type="project" value="InterPro"/>
</dbReference>
<accession>I7L991</accession>
<proteinExistence type="predicted"/>
<name>I7L991_9CORY</name>
<dbReference type="InterPro" id="IPR045886">
    <property type="entry name" value="ThiF/MoeB/HesA"/>
</dbReference>
<dbReference type="EMBL" id="CAJZ01000123">
    <property type="protein sequence ID" value="CCI83647.1"/>
    <property type="molecule type" value="Genomic_DNA"/>
</dbReference>
<keyword evidence="4" id="KW-1185">Reference proteome</keyword>
<dbReference type="InterPro" id="IPR000594">
    <property type="entry name" value="ThiF_NAD_FAD-bd"/>
</dbReference>
<dbReference type="STRING" id="29321.AAV33_06275"/>
<dbReference type="EMBL" id="AHAE01000048">
    <property type="protein sequence ID" value="EJZ81970.1"/>
    <property type="molecule type" value="Genomic_DNA"/>
</dbReference>
<dbReference type="AlphaFoldDB" id="I7L991"/>
<dbReference type="PANTHER" id="PTHR10953:SF102">
    <property type="entry name" value="ADENYLYLTRANSFERASE AND SULFURTRANSFERASE MOCS3"/>
    <property type="match status" value="1"/>
</dbReference>
<gene>
    <name evidence="2" type="ORF">BN46_0918</name>
    <name evidence="3" type="ORF">HMPREF9719_01106</name>
</gene>
<dbReference type="GO" id="GO:0005737">
    <property type="term" value="C:cytoplasm"/>
    <property type="evidence" value="ECO:0007669"/>
    <property type="project" value="TreeGrafter"/>
</dbReference>
<dbReference type="HOGENOM" id="CLU_013325_8_1_11"/>
<dbReference type="Proteomes" id="UP000006078">
    <property type="component" value="Unassembled WGS sequence"/>
</dbReference>
<feature type="domain" description="THIF-type NAD/FAD binding fold" evidence="1">
    <location>
        <begin position="63"/>
        <end position="286"/>
    </location>
</feature>
<sequence>MLSEFPDLERDDVIDGINLLDSFGFVETPPSFEHPEVPARLGPTANYLRTFSGIGSPVSIFVDGLRRSHITVLGLGGGGSTIVQLLAGLGPASLTIADFDTVDESNLGRQLLFGEHDIGRPKTAAARDRLNQLNSSLEVRAIDARMDSASDIVQVAKGTDLIICAMDEPPFIAQRRASRAPVALGIPCSFVLSQLSHGRVLSIAPGMTGCLDCLHEYDKDADDDYLSQLSSLFSSNDSPPSIAYGPAIYQLCAFVVDEAVRFLTGYAPPRTLGRQYEIDYTAGSSWAHEPWPPYEDACPACASPEKATRLSNIEEDFLR</sequence>
<dbReference type="OrthoDB" id="9804286at2"/>
<dbReference type="Gene3D" id="3.40.50.720">
    <property type="entry name" value="NAD(P)-binding Rossmann-like Domain"/>
    <property type="match status" value="1"/>
</dbReference>
<comment type="caution">
    <text evidence="2">The sequence shown here is derived from an EMBL/GenBank/DDBJ whole genome shotgun (WGS) entry which is preliminary data.</text>
</comment>
<dbReference type="RefSeq" id="WP_004600996.1">
    <property type="nucleotide sequence ID" value="NZ_HF541867.1"/>
</dbReference>